<evidence type="ECO:0000256" key="1">
    <source>
        <dbReference type="SAM" id="Phobius"/>
    </source>
</evidence>
<dbReference type="Proteomes" id="UP000007802">
    <property type="component" value="Unassembled WGS sequence"/>
</dbReference>
<sequence length="71" mass="8086">MTSTATITTAVREVEEEGEDVTMRVILLQLSDITVFIFNLAFLMITEAAAVPQRHLFTRKYQNKSLIVLQE</sequence>
<reference evidence="2" key="1">
    <citation type="submission" date="2010-03" db="EMBL/GenBank/DDBJ databases">
        <title>Annotation of Blastomyces dermatitidis strain ATCC 18188.</title>
        <authorList>
            <consortium name="The Broad Institute Genome Sequencing Platform"/>
            <consortium name="Broad Institute Genome Sequencing Center for Infectious Disease."/>
            <person name="Cuomo C."/>
            <person name="Klein B."/>
            <person name="Sullivan T."/>
            <person name="Heitman J."/>
            <person name="Young S."/>
            <person name="Zeng Q."/>
            <person name="Gargeya S."/>
            <person name="Alvarado L."/>
            <person name="Berlin A.M."/>
            <person name="Chapman S.B."/>
            <person name="Chen Z."/>
            <person name="Freedman E."/>
            <person name="Gellesch M."/>
            <person name="Goldberg J."/>
            <person name="Griggs A."/>
            <person name="Gujja S."/>
            <person name="Heilman E."/>
            <person name="Heiman D."/>
            <person name="Howarth C."/>
            <person name="Mehta T."/>
            <person name="Neiman D."/>
            <person name="Pearson M."/>
            <person name="Roberts A."/>
            <person name="Saif S."/>
            <person name="Shea T."/>
            <person name="Shenoy N."/>
            <person name="Sisk P."/>
            <person name="Stolte C."/>
            <person name="Sykes S."/>
            <person name="White J."/>
            <person name="Yandava C."/>
            <person name="Haas B."/>
            <person name="Nusbaum C."/>
            <person name="Birren B."/>
        </authorList>
    </citation>
    <scope>NUCLEOTIDE SEQUENCE</scope>
    <source>
        <strain evidence="2">ATCC 18188</strain>
    </source>
</reference>
<feature type="transmembrane region" description="Helical" evidence="1">
    <location>
        <begin position="33"/>
        <end position="51"/>
    </location>
</feature>
<name>F2T8T0_AJEDA</name>
<keyword evidence="1" id="KW-1133">Transmembrane helix</keyword>
<evidence type="ECO:0000313" key="2">
    <source>
        <dbReference type="EMBL" id="EGE79643.1"/>
    </source>
</evidence>
<dbReference type="AlphaFoldDB" id="F2T8T0"/>
<keyword evidence="1" id="KW-0472">Membrane</keyword>
<protein>
    <submittedName>
        <fullName evidence="2">Uncharacterized protein</fullName>
    </submittedName>
</protein>
<dbReference type="HOGENOM" id="CLU_140102_2_0_1"/>
<organism evidence="2">
    <name type="scientific">Ajellomyces dermatitidis (strain ATCC 18188 / CBS 674.68)</name>
    <name type="common">Blastomyces dermatitidis</name>
    <dbReference type="NCBI Taxonomy" id="653446"/>
    <lineage>
        <taxon>Eukaryota</taxon>
        <taxon>Fungi</taxon>
        <taxon>Dikarya</taxon>
        <taxon>Ascomycota</taxon>
        <taxon>Pezizomycotina</taxon>
        <taxon>Eurotiomycetes</taxon>
        <taxon>Eurotiomycetidae</taxon>
        <taxon>Onygenales</taxon>
        <taxon>Ajellomycetaceae</taxon>
        <taxon>Blastomyces</taxon>
    </lineage>
</organism>
<accession>F2T8T0</accession>
<keyword evidence="1" id="KW-0812">Transmembrane</keyword>
<dbReference type="EMBL" id="GG749416">
    <property type="protein sequence ID" value="EGE79643.1"/>
    <property type="molecule type" value="Genomic_DNA"/>
</dbReference>
<proteinExistence type="predicted"/>
<gene>
    <name evidence="2" type="ORF">BDDG_02584</name>
</gene>